<gene>
    <name evidence="2" type="ORF">A9K58_04245</name>
</gene>
<reference evidence="2 3" key="1">
    <citation type="submission" date="2016-05" db="EMBL/GenBank/DDBJ databases">
        <title>Draft Genome Sequences of Stenotrophomonas maltophilia Strains Sm32COP, Sm41DVV, Sm46PAILV, SmF3, SmF22, SmSOFb1 and SmCVFa1, Isolated from Different Manures, in France.</title>
        <authorList>
            <person name="Nazaret S."/>
            <person name="Bodilis J."/>
        </authorList>
    </citation>
    <scope>NUCLEOTIDE SEQUENCE [LARGE SCALE GENOMIC DNA]</scope>
    <source>
        <strain evidence="2 3">Sm46PAILV</strain>
    </source>
</reference>
<evidence type="ECO:0000313" key="2">
    <source>
        <dbReference type="EMBL" id="OBU68954.1"/>
    </source>
</evidence>
<dbReference type="AlphaFoldDB" id="A0A1A6Y276"/>
<evidence type="ECO:0000313" key="3">
    <source>
        <dbReference type="Proteomes" id="UP000092256"/>
    </source>
</evidence>
<feature type="chain" id="PRO_5008353892" description="Lipoprotein" evidence="1">
    <location>
        <begin position="31"/>
        <end position="141"/>
    </location>
</feature>
<feature type="signal peptide" evidence="1">
    <location>
        <begin position="1"/>
        <end position="30"/>
    </location>
</feature>
<proteinExistence type="predicted"/>
<protein>
    <recommendedName>
        <fullName evidence="4">Lipoprotein</fullName>
    </recommendedName>
</protein>
<name>A0A1A6Y276_STEMA</name>
<comment type="caution">
    <text evidence="2">The sequence shown here is derived from an EMBL/GenBank/DDBJ whole genome shotgun (WGS) entry which is preliminary data.</text>
</comment>
<dbReference type="EMBL" id="LYVJ01000003">
    <property type="protein sequence ID" value="OBU68954.1"/>
    <property type="molecule type" value="Genomic_DNA"/>
</dbReference>
<dbReference type="Proteomes" id="UP000092256">
    <property type="component" value="Unassembled WGS sequence"/>
</dbReference>
<organism evidence="2 3">
    <name type="scientific">Stenotrophomonas maltophilia</name>
    <name type="common">Pseudomonas maltophilia</name>
    <name type="synonym">Xanthomonas maltophilia</name>
    <dbReference type="NCBI Taxonomy" id="40324"/>
    <lineage>
        <taxon>Bacteria</taxon>
        <taxon>Pseudomonadati</taxon>
        <taxon>Pseudomonadota</taxon>
        <taxon>Gammaproteobacteria</taxon>
        <taxon>Lysobacterales</taxon>
        <taxon>Lysobacteraceae</taxon>
        <taxon>Stenotrophomonas</taxon>
        <taxon>Stenotrophomonas maltophilia group</taxon>
    </lineage>
</organism>
<keyword evidence="1" id="KW-0732">Signal</keyword>
<evidence type="ECO:0008006" key="4">
    <source>
        <dbReference type="Google" id="ProtNLM"/>
    </source>
</evidence>
<dbReference type="PROSITE" id="PS51257">
    <property type="entry name" value="PROKAR_LIPOPROTEIN"/>
    <property type="match status" value="1"/>
</dbReference>
<evidence type="ECO:0000256" key="1">
    <source>
        <dbReference type="SAM" id="SignalP"/>
    </source>
</evidence>
<accession>A0A1A6Y276</accession>
<sequence>MLTPRLPSAATLFLAMLASGGCAMSDSAHAVPEASRTLKIAPQTPTGRVFECARKRLAQLGEEEALWDHKVTREDMQHGVLETGNFPENNVSGFRLHLQHDPESGSVSLRLRGAGAYFVDQGVEAGLKTFEEGFTQCLATP</sequence>